<gene>
    <name evidence="5" type="ORF">GGR48_000845</name>
</gene>
<dbReference type="EC" id="2.7.1.45" evidence="5"/>
<dbReference type="PANTHER" id="PTHR43085">
    <property type="entry name" value="HEXOKINASE FAMILY MEMBER"/>
    <property type="match status" value="1"/>
</dbReference>
<evidence type="ECO:0000256" key="2">
    <source>
        <dbReference type="ARBA" id="ARBA00022679"/>
    </source>
</evidence>
<organism evidence="5 6">
    <name type="scientific">Sphingomonas pseudosanguinis</name>
    <dbReference type="NCBI Taxonomy" id="413712"/>
    <lineage>
        <taxon>Bacteria</taxon>
        <taxon>Pseudomonadati</taxon>
        <taxon>Pseudomonadota</taxon>
        <taxon>Alphaproteobacteria</taxon>
        <taxon>Sphingomonadales</taxon>
        <taxon>Sphingomonadaceae</taxon>
        <taxon>Sphingomonas</taxon>
    </lineage>
</organism>
<dbReference type="GO" id="GO:0005829">
    <property type="term" value="C:cytosol"/>
    <property type="evidence" value="ECO:0007669"/>
    <property type="project" value="TreeGrafter"/>
</dbReference>
<sequence>MRAVIIGEGMIELSGGGEMGGTARGQGWRLSYGGDTLNTALHMARSGAEVAYATALGTDPFSDDLLRAWADDGLDVSMVLRDPSRMPGLYAIRTDASGERSFAYWRSDSAARRFFELPDAATLLPRAMAADLFYFSLISLAVLPEDGRHALLDVARQLRAAGRTVAFDGNYRPILWRDPGEAAHWRDAAIGCTTIGLPTAEDEALLSGEPDAAAVEAHWRAAGAQEMVVKMGAAGCRLTGGQVVAPAASLVPVDTSGAGDAFNAAYLLARMAGKPPVEAAAAGHRLAGWVIQRRGAVPDRDAEAPYSRLE</sequence>
<dbReference type="InterPro" id="IPR011611">
    <property type="entry name" value="PfkB_dom"/>
</dbReference>
<dbReference type="GO" id="GO:0019698">
    <property type="term" value="P:D-galacturonate catabolic process"/>
    <property type="evidence" value="ECO:0007669"/>
    <property type="project" value="TreeGrafter"/>
</dbReference>
<reference evidence="5 6" key="1">
    <citation type="submission" date="2020-08" db="EMBL/GenBank/DDBJ databases">
        <title>Genomic Encyclopedia of Type Strains, Phase IV (KMG-IV): sequencing the most valuable type-strain genomes for metagenomic binning, comparative biology and taxonomic classification.</title>
        <authorList>
            <person name="Goeker M."/>
        </authorList>
    </citation>
    <scope>NUCLEOTIDE SEQUENCE [LARGE SCALE GENOMIC DNA]</scope>
    <source>
        <strain evidence="5 6">DSM 19512</strain>
    </source>
</reference>
<evidence type="ECO:0000313" key="5">
    <source>
        <dbReference type="EMBL" id="MBB3878432.1"/>
    </source>
</evidence>
<dbReference type="GO" id="GO:0006974">
    <property type="term" value="P:DNA damage response"/>
    <property type="evidence" value="ECO:0007669"/>
    <property type="project" value="TreeGrafter"/>
</dbReference>
<accession>A0A7W6A747</accession>
<dbReference type="SUPFAM" id="SSF53613">
    <property type="entry name" value="Ribokinase-like"/>
    <property type="match status" value="1"/>
</dbReference>
<dbReference type="InterPro" id="IPR029056">
    <property type="entry name" value="Ribokinase-like"/>
</dbReference>
<dbReference type="InterPro" id="IPR050306">
    <property type="entry name" value="PfkB_Carbo_kinase"/>
</dbReference>
<dbReference type="InterPro" id="IPR002173">
    <property type="entry name" value="Carboh/pur_kinase_PfkB_CS"/>
</dbReference>
<feature type="domain" description="Carbohydrate kinase PfkB" evidence="4">
    <location>
        <begin position="4"/>
        <end position="298"/>
    </location>
</feature>
<keyword evidence="6" id="KW-1185">Reference proteome</keyword>
<comment type="caution">
    <text evidence="5">The sequence shown here is derived from an EMBL/GenBank/DDBJ whole genome shotgun (WGS) entry which is preliminary data.</text>
</comment>
<comment type="similarity">
    <text evidence="1">Belongs to the carbohydrate kinase PfkB family.</text>
</comment>
<dbReference type="RefSeq" id="WP_183950645.1">
    <property type="nucleotide sequence ID" value="NZ_JACIDH010000002.1"/>
</dbReference>
<proteinExistence type="inferred from homology"/>
<dbReference type="GO" id="GO:0042840">
    <property type="term" value="P:D-glucuronate catabolic process"/>
    <property type="evidence" value="ECO:0007669"/>
    <property type="project" value="TreeGrafter"/>
</dbReference>
<protein>
    <submittedName>
        <fullName evidence="5">2-dehydro-3-deoxygluconokinase</fullName>
        <ecNumber evidence="5">2.7.1.45</ecNumber>
    </submittedName>
</protein>
<dbReference type="Pfam" id="PF00294">
    <property type="entry name" value="PfkB"/>
    <property type="match status" value="1"/>
</dbReference>
<dbReference type="PANTHER" id="PTHR43085:SF15">
    <property type="entry name" value="2-DEHYDRO-3-DEOXYGLUCONOKINASE"/>
    <property type="match status" value="1"/>
</dbReference>
<dbReference type="GO" id="GO:0008673">
    <property type="term" value="F:2-dehydro-3-deoxygluconokinase activity"/>
    <property type="evidence" value="ECO:0007669"/>
    <property type="project" value="UniProtKB-EC"/>
</dbReference>
<dbReference type="EMBL" id="JACIDH010000002">
    <property type="protein sequence ID" value="MBB3878432.1"/>
    <property type="molecule type" value="Genomic_DNA"/>
</dbReference>
<evidence type="ECO:0000313" key="6">
    <source>
        <dbReference type="Proteomes" id="UP000538670"/>
    </source>
</evidence>
<dbReference type="AlphaFoldDB" id="A0A7W6A747"/>
<name>A0A7W6A747_9SPHN</name>
<dbReference type="PROSITE" id="PS00584">
    <property type="entry name" value="PFKB_KINASES_2"/>
    <property type="match status" value="1"/>
</dbReference>
<evidence type="ECO:0000256" key="1">
    <source>
        <dbReference type="ARBA" id="ARBA00010688"/>
    </source>
</evidence>
<keyword evidence="2 5" id="KW-0808">Transferase</keyword>
<evidence type="ECO:0000259" key="4">
    <source>
        <dbReference type="Pfam" id="PF00294"/>
    </source>
</evidence>
<evidence type="ECO:0000256" key="3">
    <source>
        <dbReference type="ARBA" id="ARBA00022777"/>
    </source>
</evidence>
<dbReference type="CDD" id="cd01166">
    <property type="entry name" value="KdgK"/>
    <property type="match status" value="1"/>
</dbReference>
<keyword evidence="3 5" id="KW-0418">Kinase</keyword>
<dbReference type="Gene3D" id="3.40.1190.20">
    <property type="match status" value="1"/>
</dbReference>
<dbReference type="Proteomes" id="UP000538670">
    <property type="component" value="Unassembled WGS sequence"/>
</dbReference>